<comment type="caution">
    <text evidence="1">The sequence shown here is derived from an EMBL/GenBank/DDBJ whole genome shotgun (WGS) entry which is preliminary data.</text>
</comment>
<reference evidence="1" key="1">
    <citation type="journal article" date="2014" name="Front. Microbiol.">
        <title>High frequency of phylogenetically diverse reductive dehalogenase-homologous genes in deep subseafloor sedimentary metagenomes.</title>
        <authorList>
            <person name="Kawai M."/>
            <person name="Futagami T."/>
            <person name="Toyoda A."/>
            <person name="Takaki Y."/>
            <person name="Nishi S."/>
            <person name="Hori S."/>
            <person name="Arai W."/>
            <person name="Tsubouchi T."/>
            <person name="Morono Y."/>
            <person name="Uchiyama I."/>
            <person name="Ito T."/>
            <person name="Fujiyama A."/>
            <person name="Inagaki F."/>
            <person name="Takami H."/>
        </authorList>
    </citation>
    <scope>NUCLEOTIDE SEQUENCE</scope>
    <source>
        <strain evidence="1">Expedition CK06-06</strain>
    </source>
</reference>
<evidence type="ECO:0000313" key="1">
    <source>
        <dbReference type="EMBL" id="GAG93434.1"/>
    </source>
</evidence>
<dbReference type="Pfam" id="PF01650">
    <property type="entry name" value="Peptidase_C13"/>
    <property type="match status" value="1"/>
</dbReference>
<dbReference type="EMBL" id="BART01028800">
    <property type="protein sequence ID" value="GAG93434.1"/>
    <property type="molecule type" value="Genomic_DNA"/>
</dbReference>
<dbReference type="GO" id="GO:0008233">
    <property type="term" value="F:peptidase activity"/>
    <property type="evidence" value="ECO:0007669"/>
    <property type="project" value="InterPro"/>
</dbReference>
<organism evidence="1">
    <name type="scientific">marine sediment metagenome</name>
    <dbReference type="NCBI Taxonomy" id="412755"/>
    <lineage>
        <taxon>unclassified sequences</taxon>
        <taxon>metagenomes</taxon>
        <taxon>ecological metagenomes</taxon>
    </lineage>
</organism>
<sequence>DESIYYLTGEAGNPFRDSSSLHHELDWAINNWAKDASELVIFFVDHGLPDNFIIHADGDYSQHLTVIELDSWFDSLQQNMLGPITFIYDACHSGTFVSKLVPPAGKDRIIITSASDEPAFFRGEDNFSFQFWDQIFLNNGNLGSAFSGAADIMLGYQTALINANGNSLTNEAEDFTLANDIIIRRGQPIYLKPAPNIGKVMGKQTLNGSSSTVIWVGDVIEAESVWAKIIPPDINPDVDGVPITDLPTIELQDTDHDGTYDGAYHGFTTEG</sequence>
<accession>X1BBX1</accession>
<dbReference type="GO" id="GO:0006508">
    <property type="term" value="P:proteolysis"/>
    <property type="evidence" value="ECO:0007669"/>
    <property type="project" value="InterPro"/>
</dbReference>
<proteinExistence type="predicted"/>
<protein>
    <recommendedName>
        <fullName evidence="2">Peptidase C13 family protein</fullName>
    </recommendedName>
</protein>
<feature type="non-terminal residue" evidence="1">
    <location>
        <position position="271"/>
    </location>
</feature>
<evidence type="ECO:0008006" key="2">
    <source>
        <dbReference type="Google" id="ProtNLM"/>
    </source>
</evidence>
<dbReference type="InterPro" id="IPR001096">
    <property type="entry name" value="Peptidase_C13"/>
</dbReference>
<dbReference type="AlphaFoldDB" id="X1BBX1"/>
<dbReference type="Gene3D" id="3.40.50.1460">
    <property type="match status" value="1"/>
</dbReference>
<gene>
    <name evidence="1" type="ORF">S01H4_50687</name>
</gene>
<name>X1BBX1_9ZZZZ</name>
<feature type="non-terminal residue" evidence="1">
    <location>
        <position position="1"/>
    </location>
</feature>